<gene>
    <name evidence="3" type="ORF">LAME_0D03224G</name>
</gene>
<evidence type="ECO:0000313" key="3">
    <source>
        <dbReference type="EMBL" id="SCU85856.1"/>
    </source>
</evidence>
<dbReference type="PROSITE" id="PS50882">
    <property type="entry name" value="YTH"/>
    <property type="match status" value="1"/>
</dbReference>
<dbReference type="Proteomes" id="UP000191144">
    <property type="component" value="Chromosome D"/>
</dbReference>
<reference evidence="4" key="1">
    <citation type="submission" date="2016-03" db="EMBL/GenBank/DDBJ databases">
        <authorList>
            <person name="Devillers Hugo."/>
        </authorList>
    </citation>
    <scope>NUCLEOTIDE SEQUENCE [LARGE SCALE GENOMIC DNA]</scope>
</reference>
<feature type="region of interest" description="Disordered" evidence="1">
    <location>
        <begin position="1"/>
        <end position="21"/>
    </location>
</feature>
<proteinExistence type="predicted"/>
<dbReference type="GO" id="GO:0003729">
    <property type="term" value="F:mRNA binding"/>
    <property type="evidence" value="ECO:0007669"/>
    <property type="project" value="TreeGrafter"/>
</dbReference>
<evidence type="ECO:0000259" key="2">
    <source>
        <dbReference type="PROSITE" id="PS50882"/>
    </source>
</evidence>
<feature type="domain" description="YTH" evidence="2">
    <location>
        <begin position="114"/>
        <end position="248"/>
    </location>
</feature>
<accession>A0A1G4J7P6</accession>
<dbReference type="InterPro" id="IPR045168">
    <property type="entry name" value="YTH_prot"/>
</dbReference>
<keyword evidence="4" id="KW-1185">Reference proteome</keyword>
<dbReference type="InterPro" id="IPR007275">
    <property type="entry name" value="YTH_domain"/>
</dbReference>
<dbReference type="PANTHER" id="PTHR12357">
    <property type="entry name" value="YTH YT521-B HOMOLOGY DOMAIN-CONTAINING"/>
    <property type="match status" value="1"/>
</dbReference>
<dbReference type="CDD" id="cd21134">
    <property type="entry name" value="YTH"/>
    <property type="match status" value="1"/>
</dbReference>
<dbReference type="GO" id="GO:0005737">
    <property type="term" value="C:cytoplasm"/>
    <property type="evidence" value="ECO:0007669"/>
    <property type="project" value="TreeGrafter"/>
</dbReference>
<name>A0A1G4J7P6_9SACH</name>
<evidence type="ECO:0000313" key="4">
    <source>
        <dbReference type="Proteomes" id="UP000191144"/>
    </source>
</evidence>
<dbReference type="GO" id="GO:0061157">
    <property type="term" value="P:mRNA destabilization"/>
    <property type="evidence" value="ECO:0007669"/>
    <property type="project" value="TreeGrafter"/>
</dbReference>
<dbReference type="Gene3D" id="3.10.590.10">
    <property type="entry name" value="ph1033 like domains"/>
    <property type="match status" value="1"/>
</dbReference>
<dbReference type="OrthoDB" id="306690at2759"/>
<dbReference type="GO" id="GO:1990247">
    <property type="term" value="F:N6-methyladenosine-containing RNA reader activity"/>
    <property type="evidence" value="ECO:0007669"/>
    <property type="project" value="TreeGrafter"/>
</dbReference>
<feature type="compositionally biased region" description="Polar residues" evidence="1">
    <location>
        <begin position="1"/>
        <end position="16"/>
    </location>
</feature>
<dbReference type="AlphaFoldDB" id="A0A1G4J7P6"/>
<dbReference type="EMBL" id="LT598482">
    <property type="protein sequence ID" value="SCU85856.1"/>
    <property type="molecule type" value="Genomic_DNA"/>
</dbReference>
<protein>
    <submittedName>
        <fullName evidence="3">LAME_0D03224g1_1</fullName>
    </submittedName>
</protein>
<organism evidence="3 4">
    <name type="scientific">Lachancea meyersii CBS 8951</name>
    <dbReference type="NCBI Taxonomy" id="1266667"/>
    <lineage>
        <taxon>Eukaryota</taxon>
        <taxon>Fungi</taxon>
        <taxon>Dikarya</taxon>
        <taxon>Ascomycota</taxon>
        <taxon>Saccharomycotina</taxon>
        <taxon>Saccharomycetes</taxon>
        <taxon>Saccharomycetales</taxon>
        <taxon>Saccharomycetaceae</taxon>
        <taxon>Lachancea</taxon>
    </lineage>
</organism>
<dbReference type="Pfam" id="PF04146">
    <property type="entry name" value="YTH"/>
    <property type="match status" value="1"/>
</dbReference>
<sequence length="267" mass="29613">MFSSSREYTFYGNSAPENAGKTHVKTIEDSLKELERFFGAETRSKCATANSISLETGSASSMQTHGSTADSDNLSVSSATSIIAQRNVATTTTVRDQNQTCLSQNLQITVPSESRFFVIKSNSPEHIATSIQNGVWASTELGNRRLSQAFRDRGAGSQIFLLYSVNGSGCFCGLAEMVGDLRDAHQDFWTDKTRFKRIFSVQWIITQDIPNNKVRHLRNPLNGMKSVTQSRDTQEIPLIIGRSMVKIFENHINSGNGLPFSTKTTYY</sequence>
<evidence type="ECO:0000256" key="1">
    <source>
        <dbReference type="SAM" id="MobiDB-lite"/>
    </source>
</evidence>
<dbReference type="PANTHER" id="PTHR12357:SF89">
    <property type="entry name" value="YTH DOMAIN-CONTAINING FAMILY PROTEIN"/>
    <property type="match status" value="1"/>
</dbReference>